<proteinExistence type="inferred from homology"/>
<evidence type="ECO:0000256" key="7">
    <source>
        <dbReference type="SAM" id="SignalP"/>
    </source>
</evidence>
<sequence length="396" mass="42631">MPPILRRLVLRAAVMAAAAPFALAPIHAQTASQPQPSTEVDAVRALVDAAVRPVMARNDLPGLAVGVTVGGRSYVFNYGVASKATHAPVDDETLFEIGSISKTFAATLGAQAQVQGQLSLNDSPARYLPALKGHPIERTTLLQLVTYTAGGLPLQVPDDIKNDAQMQRYLQRWTPLYTPGSRRQYSNPSIGLFGEAVAAALGRPYVEAVQSDLLPGLGLRHTSLQLPEAAKAHYAWGYDKDKAVRMTPDVYDAQAYGIRTTAADLLRFVQANIDPSAVSPSLRQAIETTHQSVYQVGSMTQGLGWEHYTWPVPLETLSEGNALGRVVSEVTPVTATPAGPRLFNKTGSTRGFGAYAAFIPERRLGLVLLANRVWPIPDRVAAAHEILQKLDTLSAR</sequence>
<keyword evidence="7" id="KW-0732">Signal</keyword>
<evidence type="ECO:0000256" key="6">
    <source>
        <dbReference type="RuleBase" id="RU361140"/>
    </source>
</evidence>
<dbReference type="InterPro" id="IPR050491">
    <property type="entry name" value="AmpC-like"/>
</dbReference>
<dbReference type="SUPFAM" id="SSF56601">
    <property type="entry name" value="beta-lactamase/transpeptidase-like"/>
    <property type="match status" value="1"/>
</dbReference>
<dbReference type="InterPro" id="IPR012338">
    <property type="entry name" value="Beta-lactam/transpept-like"/>
</dbReference>
<evidence type="ECO:0000256" key="3">
    <source>
        <dbReference type="ARBA" id="ARBA00012865"/>
    </source>
</evidence>
<evidence type="ECO:0000313" key="9">
    <source>
        <dbReference type="EMBL" id="MBB3196856.1"/>
    </source>
</evidence>
<evidence type="ECO:0000256" key="2">
    <source>
        <dbReference type="ARBA" id="ARBA00007840"/>
    </source>
</evidence>
<evidence type="ECO:0000259" key="8">
    <source>
        <dbReference type="Pfam" id="PF00144"/>
    </source>
</evidence>
<keyword evidence="4 6" id="KW-0378">Hydrolase</keyword>
<organism evidence="9 10">
    <name type="scientific">Roseateles terrae</name>
    <dbReference type="NCBI Taxonomy" id="431060"/>
    <lineage>
        <taxon>Bacteria</taxon>
        <taxon>Pseudomonadati</taxon>
        <taxon>Pseudomonadota</taxon>
        <taxon>Betaproteobacteria</taxon>
        <taxon>Burkholderiales</taxon>
        <taxon>Sphaerotilaceae</taxon>
        <taxon>Roseateles</taxon>
    </lineage>
</organism>
<dbReference type="Proteomes" id="UP000574369">
    <property type="component" value="Unassembled WGS sequence"/>
</dbReference>
<dbReference type="Gene3D" id="3.40.710.10">
    <property type="entry name" value="DD-peptidase/beta-lactamase superfamily"/>
    <property type="match status" value="1"/>
</dbReference>
<evidence type="ECO:0000313" key="10">
    <source>
        <dbReference type="Proteomes" id="UP000574369"/>
    </source>
</evidence>
<dbReference type="NCBIfam" id="NF033085">
    <property type="entry name" value="bla_class_C"/>
    <property type="match status" value="1"/>
</dbReference>
<name>A0ABR6GXL9_9BURK</name>
<feature type="domain" description="Beta-lactamase-related" evidence="8">
    <location>
        <begin position="47"/>
        <end position="388"/>
    </location>
</feature>
<dbReference type="Pfam" id="PF00144">
    <property type="entry name" value="Beta-lactamase"/>
    <property type="match status" value="1"/>
</dbReference>
<protein>
    <recommendedName>
        <fullName evidence="3 6">Beta-lactamase</fullName>
        <ecNumber evidence="3 6">3.5.2.6</ecNumber>
    </recommendedName>
</protein>
<dbReference type="InterPro" id="IPR001466">
    <property type="entry name" value="Beta-lactam-related"/>
</dbReference>
<feature type="chain" id="PRO_5046775225" description="Beta-lactamase" evidence="7">
    <location>
        <begin position="25"/>
        <end position="396"/>
    </location>
</feature>
<evidence type="ECO:0000256" key="5">
    <source>
        <dbReference type="ARBA" id="ARBA00023251"/>
    </source>
</evidence>
<comment type="catalytic activity">
    <reaction evidence="1 6">
        <text>a beta-lactam + H2O = a substituted beta-amino acid</text>
        <dbReference type="Rhea" id="RHEA:20401"/>
        <dbReference type="ChEBI" id="CHEBI:15377"/>
        <dbReference type="ChEBI" id="CHEBI:35627"/>
        <dbReference type="ChEBI" id="CHEBI:140347"/>
        <dbReference type="EC" id="3.5.2.6"/>
    </reaction>
</comment>
<comment type="similarity">
    <text evidence="2 6">Belongs to the class-C beta-lactamase family.</text>
</comment>
<reference evidence="9 10" key="1">
    <citation type="submission" date="2020-08" db="EMBL/GenBank/DDBJ databases">
        <title>Genomic Encyclopedia of Type Strains, Phase III (KMG-III): the genomes of soil and plant-associated and newly described type strains.</title>
        <authorList>
            <person name="Whitman W."/>
        </authorList>
    </citation>
    <scope>NUCLEOTIDE SEQUENCE [LARGE SCALE GENOMIC DNA]</scope>
    <source>
        <strain evidence="9 10">CECT 7247</strain>
    </source>
</reference>
<keyword evidence="10" id="KW-1185">Reference proteome</keyword>
<dbReference type="InterPro" id="IPR058136">
    <property type="entry name" value="AmpC"/>
</dbReference>
<accession>A0ABR6GXL9</accession>
<dbReference type="PANTHER" id="PTHR46825:SF8">
    <property type="entry name" value="BETA-LACTAMASE-RELATED"/>
    <property type="match status" value="1"/>
</dbReference>
<feature type="signal peptide" evidence="7">
    <location>
        <begin position="1"/>
        <end position="24"/>
    </location>
</feature>
<dbReference type="PANTHER" id="PTHR46825">
    <property type="entry name" value="D-ALANYL-D-ALANINE-CARBOXYPEPTIDASE/ENDOPEPTIDASE AMPH"/>
    <property type="match status" value="1"/>
</dbReference>
<dbReference type="EMBL" id="JACHXO010000009">
    <property type="protein sequence ID" value="MBB3196856.1"/>
    <property type="molecule type" value="Genomic_DNA"/>
</dbReference>
<dbReference type="PROSITE" id="PS00336">
    <property type="entry name" value="BETA_LACTAMASE_C"/>
    <property type="match status" value="1"/>
</dbReference>
<gene>
    <name evidence="9" type="ORF">FHS28_004281</name>
</gene>
<evidence type="ECO:0000256" key="4">
    <source>
        <dbReference type="ARBA" id="ARBA00022801"/>
    </source>
</evidence>
<dbReference type="EC" id="3.5.2.6" evidence="3 6"/>
<comment type="caution">
    <text evidence="9">The sequence shown here is derived from an EMBL/GenBank/DDBJ whole genome shotgun (WGS) entry which is preliminary data.</text>
</comment>
<dbReference type="GO" id="GO:0008800">
    <property type="term" value="F:beta-lactamase activity"/>
    <property type="evidence" value="ECO:0007669"/>
    <property type="project" value="UniProtKB-EC"/>
</dbReference>
<dbReference type="InterPro" id="IPR001586">
    <property type="entry name" value="Beta-lactam_class-C_AS"/>
</dbReference>
<keyword evidence="5 6" id="KW-0046">Antibiotic resistance</keyword>
<evidence type="ECO:0000256" key="1">
    <source>
        <dbReference type="ARBA" id="ARBA00001526"/>
    </source>
</evidence>